<protein>
    <submittedName>
        <fullName evidence="1">Uncharacterized protein</fullName>
    </submittedName>
</protein>
<name>A0ABN9ES10_9NEOB</name>
<sequence>MCFQQHFAETHSRPFNMISYGTRSHLRIFTRCAFWKGSGTFLNAKYFNGDAAEKQVVCFCCIFYMVFDAF</sequence>
<reference evidence="1" key="1">
    <citation type="submission" date="2023-05" db="EMBL/GenBank/DDBJ databases">
        <authorList>
            <person name="Stuckert A."/>
        </authorList>
    </citation>
    <scope>NUCLEOTIDE SEQUENCE</scope>
</reference>
<proteinExistence type="predicted"/>
<keyword evidence="2" id="KW-1185">Reference proteome</keyword>
<gene>
    <name evidence="1" type="ORF">SPARVUS_LOCUS10340430</name>
</gene>
<evidence type="ECO:0000313" key="2">
    <source>
        <dbReference type="Proteomes" id="UP001162483"/>
    </source>
</evidence>
<evidence type="ECO:0000313" key="1">
    <source>
        <dbReference type="EMBL" id="CAI9586246.1"/>
    </source>
</evidence>
<comment type="caution">
    <text evidence="1">The sequence shown here is derived from an EMBL/GenBank/DDBJ whole genome shotgun (WGS) entry which is preliminary data.</text>
</comment>
<organism evidence="1 2">
    <name type="scientific">Staurois parvus</name>
    <dbReference type="NCBI Taxonomy" id="386267"/>
    <lineage>
        <taxon>Eukaryota</taxon>
        <taxon>Metazoa</taxon>
        <taxon>Chordata</taxon>
        <taxon>Craniata</taxon>
        <taxon>Vertebrata</taxon>
        <taxon>Euteleostomi</taxon>
        <taxon>Amphibia</taxon>
        <taxon>Batrachia</taxon>
        <taxon>Anura</taxon>
        <taxon>Neobatrachia</taxon>
        <taxon>Ranoidea</taxon>
        <taxon>Ranidae</taxon>
        <taxon>Staurois</taxon>
    </lineage>
</organism>
<accession>A0ABN9ES10</accession>
<dbReference type="Proteomes" id="UP001162483">
    <property type="component" value="Unassembled WGS sequence"/>
</dbReference>
<dbReference type="EMBL" id="CATNWA010015735">
    <property type="protein sequence ID" value="CAI9586246.1"/>
    <property type="molecule type" value="Genomic_DNA"/>
</dbReference>